<dbReference type="EMBL" id="WBVQ01000002">
    <property type="protein sequence ID" value="KAB2815864.1"/>
    <property type="molecule type" value="Genomic_DNA"/>
</dbReference>
<dbReference type="RefSeq" id="WP_151693293.1">
    <property type="nucleotide sequence ID" value="NZ_BMGX01000001.1"/>
</dbReference>
<proteinExistence type="predicted"/>
<dbReference type="OrthoDB" id="772995at2"/>
<evidence type="ECO:0000313" key="2">
    <source>
        <dbReference type="EMBL" id="KAB2815864.1"/>
    </source>
</evidence>
<organism evidence="2 3">
    <name type="scientific">Phaeocystidibacter marisrubri</name>
    <dbReference type="NCBI Taxonomy" id="1577780"/>
    <lineage>
        <taxon>Bacteria</taxon>
        <taxon>Pseudomonadati</taxon>
        <taxon>Bacteroidota</taxon>
        <taxon>Flavobacteriia</taxon>
        <taxon>Flavobacteriales</taxon>
        <taxon>Phaeocystidibacteraceae</taxon>
        <taxon>Phaeocystidibacter</taxon>
    </lineage>
</organism>
<keyword evidence="1" id="KW-0812">Transmembrane</keyword>
<name>A0A6L3ZEJ0_9FLAO</name>
<evidence type="ECO:0000313" key="3">
    <source>
        <dbReference type="Proteomes" id="UP000484164"/>
    </source>
</evidence>
<evidence type="ECO:0008006" key="4">
    <source>
        <dbReference type="Google" id="ProtNLM"/>
    </source>
</evidence>
<protein>
    <recommendedName>
        <fullName evidence="4">RanBP2-type domain-containing protein</fullName>
    </recommendedName>
</protein>
<sequence length="95" mass="10580">MANLIRCASCGHWNDASLTDCAECNAHLHAEKTKRAEARLQHGDSEGNTWEFPIIQVKPHYPWYVKPFLYTARAIQITGLAIGGAIAWSAWWAAA</sequence>
<dbReference type="AlphaFoldDB" id="A0A6L3ZEJ0"/>
<keyword evidence="1" id="KW-1133">Transmembrane helix</keyword>
<comment type="caution">
    <text evidence="2">The sequence shown here is derived from an EMBL/GenBank/DDBJ whole genome shotgun (WGS) entry which is preliminary data.</text>
</comment>
<dbReference type="Proteomes" id="UP000484164">
    <property type="component" value="Unassembled WGS sequence"/>
</dbReference>
<gene>
    <name evidence="2" type="ORF">F8C82_09200</name>
</gene>
<evidence type="ECO:0000256" key="1">
    <source>
        <dbReference type="SAM" id="Phobius"/>
    </source>
</evidence>
<accession>A0A6L3ZEJ0</accession>
<keyword evidence="1" id="KW-0472">Membrane</keyword>
<keyword evidence="3" id="KW-1185">Reference proteome</keyword>
<feature type="transmembrane region" description="Helical" evidence="1">
    <location>
        <begin position="74"/>
        <end position="94"/>
    </location>
</feature>
<reference evidence="2 3" key="1">
    <citation type="submission" date="2019-10" db="EMBL/GenBank/DDBJ databases">
        <title>Genome sequence of Phaeocystidibacter marisrubri JCM30614 (type strain).</title>
        <authorList>
            <person name="Bowman J.P."/>
        </authorList>
    </citation>
    <scope>NUCLEOTIDE SEQUENCE [LARGE SCALE GENOMIC DNA]</scope>
    <source>
        <strain evidence="2 3">JCM 30614</strain>
    </source>
</reference>